<dbReference type="Pfam" id="PF01614">
    <property type="entry name" value="IclR_C"/>
    <property type="match status" value="1"/>
</dbReference>
<keyword evidence="2" id="KW-0238">DNA-binding</keyword>
<dbReference type="Gene3D" id="3.30.450.40">
    <property type="match status" value="1"/>
</dbReference>
<evidence type="ECO:0000259" key="4">
    <source>
        <dbReference type="PROSITE" id="PS51077"/>
    </source>
</evidence>
<feature type="domain" description="IclR-ED" evidence="5">
    <location>
        <begin position="57"/>
        <end position="248"/>
    </location>
</feature>
<feature type="domain" description="HTH iclR-type" evidence="4">
    <location>
        <begin position="9"/>
        <end position="69"/>
    </location>
</feature>
<dbReference type="SUPFAM" id="SSF46785">
    <property type="entry name" value="Winged helix' DNA-binding domain"/>
    <property type="match status" value="1"/>
</dbReference>
<dbReference type="InterPro" id="IPR029016">
    <property type="entry name" value="GAF-like_dom_sf"/>
</dbReference>
<dbReference type="GO" id="GO:0003677">
    <property type="term" value="F:DNA binding"/>
    <property type="evidence" value="ECO:0007669"/>
    <property type="project" value="UniProtKB-KW"/>
</dbReference>
<evidence type="ECO:0000259" key="5">
    <source>
        <dbReference type="PROSITE" id="PS51078"/>
    </source>
</evidence>
<organism evidence="6 7">
    <name type="scientific">Sphingomonas guangdongensis</name>
    <dbReference type="NCBI Taxonomy" id="1141890"/>
    <lineage>
        <taxon>Bacteria</taxon>
        <taxon>Pseudomonadati</taxon>
        <taxon>Pseudomonadota</taxon>
        <taxon>Alphaproteobacteria</taxon>
        <taxon>Sphingomonadales</taxon>
        <taxon>Sphingomonadaceae</taxon>
        <taxon>Sphingomonas</taxon>
    </lineage>
</organism>
<gene>
    <name evidence="6" type="ORF">SAMN06297144_3372</name>
</gene>
<evidence type="ECO:0000256" key="1">
    <source>
        <dbReference type="ARBA" id="ARBA00023015"/>
    </source>
</evidence>
<dbReference type="AlphaFoldDB" id="A0A285R788"/>
<dbReference type="PROSITE" id="PS51077">
    <property type="entry name" value="HTH_ICLR"/>
    <property type="match status" value="1"/>
</dbReference>
<evidence type="ECO:0000313" key="7">
    <source>
        <dbReference type="Proteomes" id="UP000219494"/>
    </source>
</evidence>
<evidence type="ECO:0000256" key="3">
    <source>
        <dbReference type="ARBA" id="ARBA00023163"/>
    </source>
</evidence>
<dbReference type="GO" id="GO:0003700">
    <property type="term" value="F:DNA-binding transcription factor activity"/>
    <property type="evidence" value="ECO:0007669"/>
    <property type="project" value="TreeGrafter"/>
</dbReference>
<accession>A0A285R788</accession>
<reference evidence="6 7" key="1">
    <citation type="submission" date="2017-07" db="EMBL/GenBank/DDBJ databases">
        <authorList>
            <person name="Sun Z.S."/>
            <person name="Albrecht U."/>
            <person name="Echele G."/>
            <person name="Lee C.C."/>
        </authorList>
    </citation>
    <scope>NUCLEOTIDE SEQUENCE [LARGE SCALE GENOMIC DNA]</scope>
    <source>
        <strain evidence="6 7">CGMCC 1.12672</strain>
    </source>
</reference>
<keyword evidence="1" id="KW-0805">Transcription regulation</keyword>
<dbReference type="InterPro" id="IPR050707">
    <property type="entry name" value="HTH_MetabolicPath_Reg"/>
</dbReference>
<dbReference type="Pfam" id="PF09339">
    <property type="entry name" value="HTH_IclR"/>
    <property type="match status" value="1"/>
</dbReference>
<dbReference type="Gene3D" id="1.10.10.10">
    <property type="entry name" value="Winged helix-like DNA-binding domain superfamily/Winged helix DNA-binding domain"/>
    <property type="match status" value="1"/>
</dbReference>
<dbReference type="InterPro" id="IPR014757">
    <property type="entry name" value="Tscrpt_reg_IclR_C"/>
</dbReference>
<dbReference type="InterPro" id="IPR036388">
    <property type="entry name" value="WH-like_DNA-bd_sf"/>
</dbReference>
<proteinExistence type="predicted"/>
<evidence type="ECO:0000313" key="6">
    <source>
        <dbReference type="EMBL" id="SOB88227.1"/>
    </source>
</evidence>
<keyword evidence="3" id="KW-0804">Transcription</keyword>
<dbReference type="EMBL" id="OBMI01000003">
    <property type="protein sequence ID" value="SOB88227.1"/>
    <property type="molecule type" value="Genomic_DNA"/>
</dbReference>
<dbReference type="GO" id="GO:0045892">
    <property type="term" value="P:negative regulation of DNA-templated transcription"/>
    <property type="evidence" value="ECO:0007669"/>
    <property type="project" value="TreeGrafter"/>
</dbReference>
<dbReference type="InterPro" id="IPR005471">
    <property type="entry name" value="Tscrpt_reg_IclR_N"/>
</dbReference>
<dbReference type="PROSITE" id="PS51078">
    <property type="entry name" value="ICLR_ED"/>
    <property type="match status" value="1"/>
</dbReference>
<dbReference type="RefSeq" id="WP_097065007.1">
    <property type="nucleotide sequence ID" value="NZ_OBMI01000003.1"/>
</dbReference>
<evidence type="ECO:0000256" key="2">
    <source>
        <dbReference type="ARBA" id="ARBA00023125"/>
    </source>
</evidence>
<name>A0A285R788_9SPHN</name>
<dbReference type="PANTHER" id="PTHR30136:SF24">
    <property type="entry name" value="HTH-TYPE TRANSCRIPTIONAL REPRESSOR ALLR"/>
    <property type="match status" value="1"/>
</dbReference>
<dbReference type="SUPFAM" id="SSF55781">
    <property type="entry name" value="GAF domain-like"/>
    <property type="match status" value="1"/>
</dbReference>
<dbReference type="OrthoDB" id="9807558at2"/>
<sequence>MADRDQGGVKSANRALDIIELVIARGQPLVAQEIATGLGIPISSLSYLLSTLVARGYLARDGRRYLPGAGLERLRLRERGFSLADRAAPLVRTLRTQLNETSSFFVRDGWQLEALVTETSEQALRYAVPPGAHNGLHGFAAGKAILAALPDAELDRYFKESERLPFTERTVTDEAVLRAELAIARRDGVAVTIGEYDLGIIGIGRAAIVGGEVAGAFSVAYPQTRDTPALRARIVDLLGRVAALLEGS</sequence>
<dbReference type="PANTHER" id="PTHR30136">
    <property type="entry name" value="HELIX-TURN-HELIX TRANSCRIPTIONAL REGULATOR, ICLR FAMILY"/>
    <property type="match status" value="1"/>
</dbReference>
<keyword evidence="7" id="KW-1185">Reference proteome</keyword>
<protein>
    <submittedName>
        <fullName evidence="6">Transcriptional regulator, IclR family</fullName>
    </submittedName>
</protein>
<dbReference type="Proteomes" id="UP000219494">
    <property type="component" value="Unassembled WGS sequence"/>
</dbReference>
<dbReference type="InterPro" id="IPR036390">
    <property type="entry name" value="WH_DNA-bd_sf"/>
</dbReference>